<proteinExistence type="predicted"/>
<dbReference type="HOGENOM" id="CLU_2080891_0_0_3"/>
<name>E0UJ87_GLOV7</name>
<sequence length="117" mass="13314">MFQTYKTNAEIGKEYRNLDVNVYTNLQGDTSLKCFYLKDFTPDLTLGYNGCAILLNKEMEVKKIVPNTIQFLNHTVLGGWEIVGWKKTGLLIAPGHLLYLKKQANLPAEKKIGKSYQ</sequence>
<dbReference type="AlphaFoldDB" id="E0UJ87"/>
<evidence type="ECO:0000313" key="1">
    <source>
        <dbReference type="EMBL" id="ADN15790.1"/>
    </source>
</evidence>
<dbReference type="KEGG" id="cyj:Cyan7822_3858"/>
<accession>E0UJ87</accession>
<dbReference type="EMBL" id="CP002198">
    <property type="protein sequence ID" value="ADN15790.1"/>
    <property type="molecule type" value="Genomic_DNA"/>
</dbReference>
<gene>
    <name evidence="1" type="ordered locus">Cyan7822_3858</name>
</gene>
<dbReference type="RefSeq" id="WP_013323858.1">
    <property type="nucleotide sequence ID" value="NC_014501.1"/>
</dbReference>
<evidence type="ECO:0000313" key="2">
    <source>
        <dbReference type="Proteomes" id="UP000008206"/>
    </source>
</evidence>
<dbReference type="Proteomes" id="UP000008206">
    <property type="component" value="Chromosome"/>
</dbReference>
<organism evidence="1 2">
    <name type="scientific">Gloeothece verrucosa (strain PCC 7822)</name>
    <name type="common">Cyanothece sp. (strain PCC 7822)</name>
    <dbReference type="NCBI Taxonomy" id="497965"/>
    <lineage>
        <taxon>Bacteria</taxon>
        <taxon>Bacillati</taxon>
        <taxon>Cyanobacteriota</taxon>
        <taxon>Cyanophyceae</taxon>
        <taxon>Oscillatoriophycideae</taxon>
        <taxon>Chroococcales</taxon>
        <taxon>Aphanothecaceae</taxon>
        <taxon>Gloeothece</taxon>
        <taxon>Gloeothece verrucosa</taxon>
    </lineage>
</organism>
<protein>
    <submittedName>
        <fullName evidence="1">Uncharacterized protein</fullName>
    </submittedName>
</protein>
<keyword evidence="2" id="KW-1185">Reference proteome</keyword>
<reference evidence="2" key="1">
    <citation type="journal article" date="2011" name="MBio">
        <title>Novel metabolic attributes of the genus Cyanothece, comprising a group of unicellular nitrogen-fixing Cyanobacteria.</title>
        <authorList>
            <person name="Bandyopadhyay A."/>
            <person name="Elvitigala T."/>
            <person name="Welsh E."/>
            <person name="Stockel J."/>
            <person name="Liberton M."/>
            <person name="Min H."/>
            <person name="Sherman L.A."/>
            <person name="Pakrasi H.B."/>
        </authorList>
    </citation>
    <scope>NUCLEOTIDE SEQUENCE [LARGE SCALE GENOMIC DNA]</scope>
    <source>
        <strain evidence="2">PCC 7822</strain>
    </source>
</reference>